<keyword evidence="6" id="KW-1185">Reference proteome</keyword>
<reference evidence="5 6" key="1">
    <citation type="submission" date="2016-09" db="EMBL/GenBank/DDBJ databases">
        <title>Alteromonas lipolytica, a new species isolated from sea water.</title>
        <authorList>
            <person name="Wu Y.-H."/>
            <person name="Cheng H."/>
            <person name="Xu X.-W."/>
        </authorList>
    </citation>
    <scope>NUCLEOTIDE SEQUENCE [LARGE SCALE GENOMIC DNA]</scope>
    <source>
        <strain evidence="5 6">JW12</strain>
    </source>
</reference>
<keyword evidence="1" id="KW-0805">Transcription regulation</keyword>
<dbReference type="Pfam" id="PF00196">
    <property type="entry name" value="GerE"/>
    <property type="match status" value="1"/>
</dbReference>
<evidence type="ECO:0000313" key="5">
    <source>
        <dbReference type="EMBL" id="OFI35478.1"/>
    </source>
</evidence>
<name>A0A1E8FIP1_9ALTE</name>
<keyword evidence="2" id="KW-0238">DNA-binding</keyword>
<proteinExistence type="predicted"/>
<evidence type="ECO:0000256" key="1">
    <source>
        <dbReference type="ARBA" id="ARBA00023015"/>
    </source>
</evidence>
<keyword evidence="3" id="KW-0804">Transcription</keyword>
<dbReference type="InterPro" id="IPR000792">
    <property type="entry name" value="Tscrpt_reg_LuxR_C"/>
</dbReference>
<evidence type="ECO:0000313" key="6">
    <source>
        <dbReference type="Proteomes" id="UP000176037"/>
    </source>
</evidence>
<dbReference type="RefSeq" id="WP_070175222.1">
    <property type="nucleotide sequence ID" value="NZ_BMJR01000006.1"/>
</dbReference>
<evidence type="ECO:0000256" key="3">
    <source>
        <dbReference type="ARBA" id="ARBA00023163"/>
    </source>
</evidence>
<gene>
    <name evidence="5" type="ORF">BFC17_11975</name>
</gene>
<dbReference type="Proteomes" id="UP000176037">
    <property type="component" value="Unassembled WGS sequence"/>
</dbReference>
<comment type="caution">
    <text evidence="5">The sequence shown here is derived from an EMBL/GenBank/DDBJ whole genome shotgun (WGS) entry which is preliminary data.</text>
</comment>
<dbReference type="GO" id="GO:0006355">
    <property type="term" value="P:regulation of DNA-templated transcription"/>
    <property type="evidence" value="ECO:0007669"/>
    <property type="project" value="InterPro"/>
</dbReference>
<dbReference type="PANTHER" id="PTHR44688:SF16">
    <property type="entry name" value="DNA-BINDING TRANSCRIPTIONAL ACTIVATOR DEVR_DOSR"/>
    <property type="match status" value="1"/>
</dbReference>
<dbReference type="SMART" id="SM00421">
    <property type="entry name" value="HTH_LUXR"/>
    <property type="match status" value="1"/>
</dbReference>
<dbReference type="InterPro" id="IPR036388">
    <property type="entry name" value="WH-like_DNA-bd_sf"/>
</dbReference>
<dbReference type="OrthoDB" id="9796655at2"/>
<feature type="domain" description="HTH luxR-type" evidence="4">
    <location>
        <begin position="192"/>
        <end position="257"/>
    </location>
</feature>
<dbReference type="InterPro" id="IPR016032">
    <property type="entry name" value="Sig_transdc_resp-reg_C-effctor"/>
</dbReference>
<evidence type="ECO:0000256" key="2">
    <source>
        <dbReference type="ARBA" id="ARBA00023125"/>
    </source>
</evidence>
<dbReference type="EMBL" id="MJIC01000009">
    <property type="protein sequence ID" value="OFI35478.1"/>
    <property type="molecule type" value="Genomic_DNA"/>
</dbReference>
<dbReference type="STRING" id="1856405.BFC17_11975"/>
<dbReference type="GO" id="GO:0003677">
    <property type="term" value="F:DNA binding"/>
    <property type="evidence" value="ECO:0007669"/>
    <property type="project" value="UniProtKB-KW"/>
</dbReference>
<dbReference type="PRINTS" id="PR00038">
    <property type="entry name" value="HTHLUXR"/>
</dbReference>
<dbReference type="Gene3D" id="1.10.10.10">
    <property type="entry name" value="Winged helix-like DNA-binding domain superfamily/Winged helix DNA-binding domain"/>
    <property type="match status" value="1"/>
</dbReference>
<dbReference type="CDD" id="cd06170">
    <property type="entry name" value="LuxR_C_like"/>
    <property type="match status" value="1"/>
</dbReference>
<dbReference type="PROSITE" id="PS50043">
    <property type="entry name" value="HTH_LUXR_2"/>
    <property type="match status" value="1"/>
</dbReference>
<dbReference type="SUPFAM" id="SSF46894">
    <property type="entry name" value="C-terminal effector domain of the bipartite response regulators"/>
    <property type="match status" value="1"/>
</dbReference>
<sequence length="279" mass="31850">MLDVHSSGWYQLLAELTPKTGQPGFFKVLSDALGQIIHIDCTGAIFYDGTEVTNVFEGNLSPEYSEYLKQYLQGMYLLDPHYSFLSNGVETGIYRFRDIAPDCFHESKYYESFVKPVGITDEFDFIVNINNRYLDFYLNRLSGEFSAADKAALTAIAPMICYLIETHWQAQEKTSRQSTQTTYTPHYHSFFDSFGKSILTSREQEVVKCILHGHSSKSLADKLNISLSTVKIHRKNIYQKLDIKTQSELFSLCIQSLSLTESSEFDDPLSILKSKRISD</sequence>
<accession>A0A1E8FIP1</accession>
<organism evidence="5 6">
    <name type="scientific">Alteromonas lipolytica</name>
    <dbReference type="NCBI Taxonomy" id="1856405"/>
    <lineage>
        <taxon>Bacteria</taxon>
        <taxon>Pseudomonadati</taxon>
        <taxon>Pseudomonadota</taxon>
        <taxon>Gammaproteobacteria</taxon>
        <taxon>Alteromonadales</taxon>
        <taxon>Alteromonadaceae</taxon>
        <taxon>Alteromonas/Salinimonas group</taxon>
        <taxon>Alteromonas</taxon>
    </lineage>
</organism>
<protein>
    <recommendedName>
        <fullName evidence="4">HTH luxR-type domain-containing protein</fullName>
    </recommendedName>
</protein>
<evidence type="ECO:0000259" key="4">
    <source>
        <dbReference type="PROSITE" id="PS50043"/>
    </source>
</evidence>
<dbReference type="AlphaFoldDB" id="A0A1E8FIP1"/>
<dbReference type="PANTHER" id="PTHR44688">
    <property type="entry name" value="DNA-BINDING TRANSCRIPTIONAL ACTIVATOR DEVR_DOSR"/>
    <property type="match status" value="1"/>
</dbReference>